<keyword evidence="1" id="KW-0472">Membrane</keyword>
<evidence type="ECO:0000313" key="3">
    <source>
        <dbReference type="EnsemblProtists" id="EKX48564"/>
    </source>
</evidence>
<evidence type="ECO:0000313" key="2">
    <source>
        <dbReference type="EMBL" id="EKX48564.1"/>
    </source>
</evidence>
<evidence type="ECO:0000256" key="1">
    <source>
        <dbReference type="SAM" id="Phobius"/>
    </source>
</evidence>
<dbReference type="HOGENOM" id="CLU_1323096_0_0_1"/>
<reference evidence="4" key="2">
    <citation type="submission" date="2012-11" db="EMBL/GenBank/DDBJ databases">
        <authorList>
            <person name="Kuo A."/>
            <person name="Curtis B.A."/>
            <person name="Tanifuji G."/>
            <person name="Burki F."/>
            <person name="Gruber A."/>
            <person name="Irimia M."/>
            <person name="Maruyama S."/>
            <person name="Arias M.C."/>
            <person name="Ball S.G."/>
            <person name="Gile G.H."/>
            <person name="Hirakawa Y."/>
            <person name="Hopkins J.F."/>
            <person name="Rensing S.A."/>
            <person name="Schmutz J."/>
            <person name="Symeonidi A."/>
            <person name="Elias M."/>
            <person name="Eveleigh R.J."/>
            <person name="Herman E.K."/>
            <person name="Klute M.J."/>
            <person name="Nakayama T."/>
            <person name="Obornik M."/>
            <person name="Reyes-Prieto A."/>
            <person name="Armbrust E.V."/>
            <person name="Aves S.J."/>
            <person name="Beiko R.G."/>
            <person name="Coutinho P."/>
            <person name="Dacks J.B."/>
            <person name="Durnford D.G."/>
            <person name="Fast N.M."/>
            <person name="Green B.R."/>
            <person name="Grisdale C."/>
            <person name="Hempe F."/>
            <person name="Henrissat B."/>
            <person name="Hoppner M.P."/>
            <person name="Ishida K.-I."/>
            <person name="Kim E."/>
            <person name="Koreny L."/>
            <person name="Kroth P.G."/>
            <person name="Liu Y."/>
            <person name="Malik S.-B."/>
            <person name="Maier U.G."/>
            <person name="McRose D."/>
            <person name="Mock T."/>
            <person name="Neilson J.A."/>
            <person name="Onodera N.T."/>
            <person name="Poole A.M."/>
            <person name="Pritham E.J."/>
            <person name="Richards T.A."/>
            <person name="Rocap G."/>
            <person name="Roy S.W."/>
            <person name="Sarai C."/>
            <person name="Schaack S."/>
            <person name="Shirato S."/>
            <person name="Slamovits C.H."/>
            <person name="Spencer D.F."/>
            <person name="Suzuki S."/>
            <person name="Worden A.Z."/>
            <person name="Zauner S."/>
            <person name="Barry K."/>
            <person name="Bell C."/>
            <person name="Bharti A.K."/>
            <person name="Crow J.A."/>
            <person name="Grimwood J."/>
            <person name="Kramer R."/>
            <person name="Lindquist E."/>
            <person name="Lucas S."/>
            <person name="Salamov A."/>
            <person name="McFadden G.I."/>
            <person name="Lane C.E."/>
            <person name="Keeling P.J."/>
            <person name="Gray M.W."/>
            <person name="Grigoriev I.V."/>
            <person name="Archibald J.M."/>
        </authorList>
    </citation>
    <scope>NUCLEOTIDE SEQUENCE</scope>
    <source>
        <strain evidence="4">CCMP2712</strain>
    </source>
</reference>
<evidence type="ECO:0000313" key="4">
    <source>
        <dbReference type="Proteomes" id="UP000011087"/>
    </source>
</evidence>
<keyword evidence="1" id="KW-1133">Transmembrane helix</keyword>
<keyword evidence="1" id="KW-0812">Transmembrane</keyword>
<dbReference type="KEGG" id="gtt:GUITHDRAFT_105708"/>
<dbReference type="EMBL" id="JH992985">
    <property type="protein sequence ID" value="EKX48564.1"/>
    <property type="molecule type" value="Genomic_DNA"/>
</dbReference>
<dbReference type="PaxDb" id="55529-EKX48564"/>
<proteinExistence type="predicted"/>
<reference evidence="3" key="3">
    <citation type="submission" date="2015-06" db="UniProtKB">
        <authorList>
            <consortium name="EnsemblProtists"/>
        </authorList>
    </citation>
    <scope>IDENTIFICATION</scope>
</reference>
<reference evidence="2 4" key="1">
    <citation type="journal article" date="2012" name="Nature">
        <title>Algal genomes reveal evolutionary mosaicism and the fate of nucleomorphs.</title>
        <authorList>
            <consortium name="DOE Joint Genome Institute"/>
            <person name="Curtis B.A."/>
            <person name="Tanifuji G."/>
            <person name="Burki F."/>
            <person name="Gruber A."/>
            <person name="Irimia M."/>
            <person name="Maruyama S."/>
            <person name="Arias M.C."/>
            <person name="Ball S.G."/>
            <person name="Gile G.H."/>
            <person name="Hirakawa Y."/>
            <person name="Hopkins J.F."/>
            <person name="Kuo A."/>
            <person name="Rensing S.A."/>
            <person name="Schmutz J."/>
            <person name="Symeonidi A."/>
            <person name="Elias M."/>
            <person name="Eveleigh R.J."/>
            <person name="Herman E.K."/>
            <person name="Klute M.J."/>
            <person name="Nakayama T."/>
            <person name="Obornik M."/>
            <person name="Reyes-Prieto A."/>
            <person name="Armbrust E.V."/>
            <person name="Aves S.J."/>
            <person name="Beiko R.G."/>
            <person name="Coutinho P."/>
            <person name="Dacks J.B."/>
            <person name="Durnford D.G."/>
            <person name="Fast N.M."/>
            <person name="Green B.R."/>
            <person name="Grisdale C.J."/>
            <person name="Hempel F."/>
            <person name="Henrissat B."/>
            <person name="Hoppner M.P."/>
            <person name="Ishida K."/>
            <person name="Kim E."/>
            <person name="Koreny L."/>
            <person name="Kroth P.G."/>
            <person name="Liu Y."/>
            <person name="Malik S.B."/>
            <person name="Maier U.G."/>
            <person name="McRose D."/>
            <person name="Mock T."/>
            <person name="Neilson J.A."/>
            <person name="Onodera N.T."/>
            <person name="Poole A.M."/>
            <person name="Pritham E.J."/>
            <person name="Richards T.A."/>
            <person name="Rocap G."/>
            <person name="Roy S.W."/>
            <person name="Sarai C."/>
            <person name="Schaack S."/>
            <person name="Shirato S."/>
            <person name="Slamovits C.H."/>
            <person name="Spencer D.F."/>
            <person name="Suzuki S."/>
            <person name="Worden A.Z."/>
            <person name="Zauner S."/>
            <person name="Barry K."/>
            <person name="Bell C."/>
            <person name="Bharti A.K."/>
            <person name="Crow J.A."/>
            <person name="Grimwood J."/>
            <person name="Kramer R."/>
            <person name="Lindquist E."/>
            <person name="Lucas S."/>
            <person name="Salamov A."/>
            <person name="McFadden G.I."/>
            <person name="Lane C.E."/>
            <person name="Keeling P.J."/>
            <person name="Gray M.W."/>
            <person name="Grigoriev I.V."/>
            <person name="Archibald J.M."/>
        </authorList>
    </citation>
    <scope>NUCLEOTIDE SEQUENCE</scope>
    <source>
        <strain evidence="2 4">CCMP2712</strain>
    </source>
</reference>
<dbReference type="GeneID" id="17305319"/>
<dbReference type="EnsemblProtists" id="EKX48564">
    <property type="protein sequence ID" value="EKX48564"/>
    <property type="gene ID" value="GUITHDRAFT_105708"/>
</dbReference>
<protein>
    <submittedName>
        <fullName evidence="2 3">Uncharacterized protein</fullName>
    </submittedName>
</protein>
<accession>L1JK82</accession>
<gene>
    <name evidence="2" type="ORF">GUITHDRAFT_105708</name>
</gene>
<sequence length="208" mass="23389">MPTCPYLSSGRAFLAPMSTSKEGVAEVWINIGFNVKGEQKYPPYSPKLSPICTEKQYYDFIAAIQQFFDENAMDGKTSSGSRFLCCVTMGVCFIPWMYVMMKEKSLYKALDRVVQDMTSGWKTEKPRLKECKIYGKTKDPPEENAAFDFDGYMCLSTDGRASLWPPAGCNIILTADDAGGRFRHQWMASGELRRIDKGYDSSDSSKST</sequence>
<feature type="transmembrane region" description="Helical" evidence="1">
    <location>
        <begin position="80"/>
        <end position="99"/>
    </location>
</feature>
<name>L1JK82_GUITC</name>
<organism evidence="2">
    <name type="scientific">Guillardia theta (strain CCMP2712)</name>
    <name type="common">Cryptophyte</name>
    <dbReference type="NCBI Taxonomy" id="905079"/>
    <lineage>
        <taxon>Eukaryota</taxon>
        <taxon>Cryptophyceae</taxon>
        <taxon>Pyrenomonadales</taxon>
        <taxon>Geminigeraceae</taxon>
        <taxon>Guillardia</taxon>
    </lineage>
</organism>
<keyword evidence="4" id="KW-1185">Reference proteome</keyword>
<dbReference type="RefSeq" id="XP_005835544.1">
    <property type="nucleotide sequence ID" value="XM_005835487.1"/>
</dbReference>
<dbReference type="AlphaFoldDB" id="L1JK82"/>
<dbReference type="Proteomes" id="UP000011087">
    <property type="component" value="Unassembled WGS sequence"/>
</dbReference>